<reference evidence="1" key="1">
    <citation type="submission" date="2021-01" db="EMBL/GenBank/DDBJ databases">
        <authorList>
            <person name="Corre E."/>
            <person name="Pelletier E."/>
            <person name="Niang G."/>
            <person name="Scheremetjew M."/>
            <person name="Finn R."/>
            <person name="Kale V."/>
            <person name="Holt S."/>
            <person name="Cochrane G."/>
            <person name="Meng A."/>
            <person name="Brown T."/>
            <person name="Cohen L."/>
        </authorList>
    </citation>
    <scope>NUCLEOTIDE SEQUENCE</scope>
    <source>
        <strain evidence="1">RCC1130</strain>
    </source>
</reference>
<organism evidence="1">
    <name type="scientific">Calcidiscus leptoporus</name>
    <dbReference type="NCBI Taxonomy" id="127549"/>
    <lineage>
        <taxon>Eukaryota</taxon>
        <taxon>Haptista</taxon>
        <taxon>Haptophyta</taxon>
        <taxon>Prymnesiophyceae</taxon>
        <taxon>Coccolithales</taxon>
        <taxon>Calcidiscaceae</taxon>
        <taxon>Calcidiscus</taxon>
    </lineage>
</organism>
<dbReference type="EMBL" id="HBER01008056">
    <property type="protein sequence ID" value="CAD8528731.1"/>
    <property type="molecule type" value="Transcribed_RNA"/>
</dbReference>
<proteinExistence type="predicted"/>
<dbReference type="AlphaFoldDB" id="A0A7S0IQB3"/>
<name>A0A7S0IQB3_9EUKA</name>
<accession>A0A7S0IQB3</accession>
<evidence type="ECO:0000313" key="1">
    <source>
        <dbReference type="EMBL" id="CAD8528731.1"/>
    </source>
</evidence>
<sequence length="156" mass="16572">MAIVVGPDAMAQIGEVRAMSRRQAQAASLSGSAACRAAFSRHEPRRRLVEYGVDMVPLLGECVARVQDGARVFARRVAELMEHELCVAPVIQAVMRGAHGCSGESVTAWRGGGGTENSRAGCALQAAQQRCGDDVHCSSKKTTNRTDRCCGEQKGV</sequence>
<gene>
    <name evidence="1" type="ORF">CLEP1334_LOCUS3983</name>
</gene>
<protein>
    <submittedName>
        <fullName evidence="1">Uncharacterized protein</fullName>
    </submittedName>
</protein>